<sequence length="43" mass="4712">MKISKKLLSVIAVISTAVASLVSASACAWYLYQPEEPESLREK</sequence>
<proteinExistence type="predicted"/>
<evidence type="ECO:0000313" key="2">
    <source>
        <dbReference type="Proteomes" id="UP000016721"/>
    </source>
</evidence>
<dbReference type="PATRIC" id="fig|1294142.3.peg.769"/>
<comment type="caution">
    <text evidence="1">The sequence shown here is derived from an EMBL/GenBank/DDBJ whole genome shotgun (WGS) entry which is preliminary data.</text>
</comment>
<dbReference type="STRING" id="1294142.CINTURNW_0773"/>
<dbReference type="PROSITE" id="PS51257">
    <property type="entry name" value="PROKAR_LIPOPROTEIN"/>
    <property type="match status" value="1"/>
</dbReference>
<reference evidence="1 2" key="1">
    <citation type="journal article" date="2013" name="Genome Announc.">
        <title>Draft Genome Sequence of the Hydrogen- and Ethanol-Producing Bacterium Clostridium intestinale Strain URNW.</title>
        <authorList>
            <person name="Lal S."/>
            <person name="Ramachandran U."/>
            <person name="Zhang X."/>
            <person name="Sparling R."/>
            <person name="Levin D.B."/>
        </authorList>
    </citation>
    <scope>NUCLEOTIDE SEQUENCE [LARGE SCALE GENOMIC DNA]</scope>
    <source>
        <strain evidence="1 2">URNW</strain>
    </source>
</reference>
<dbReference type="Proteomes" id="UP000016721">
    <property type="component" value="Unassembled WGS sequence"/>
</dbReference>
<dbReference type="HOGENOM" id="CLU_217513_0_0_9"/>
<protein>
    <submittedName>
        <fullName evidence="1">Putative lipoprotein</fullName>
    </submittedName>
</protein>
<accession>U2NRC6</accession>
<evidence type="ECO:0000313" key="1">
    <source>
        <dbReference type="EMBL" id="ERK31728.1"/>
    </source>
</evidence>
<dbReference type="RefSeq" id="WP_021800819.1">
    <property type="nucleotide sequence ID" value="NZ_KI273145.1"/>
</dbReference>
<keyword evidence="1" id="KW-0449">Lipoprotein</keyword>
<name>U2NRC6_9CLOT</name>
<keyword evidence="2" id="KW-1185">Reference proteome</keyword>
<dbReference type="EMBL" id="APJA01000009">
    <property type="protein sequence ID" value="ERK31728.1"/>
    <property type="molecule type" value="Genomic_DNA"/>
</dbReference>
<dbReference type="InterPro" id="IPR009229">
    <property type="entry name" value="AgrD"/>
</dbReference>
<gene>
    <name evidence="1" type="ORF">CINTURNW_0773</name>
</gene>
<dbReference type="NCBIfam" id="TIGR04223">
    <property type="entry name" value="quorum_AgrD"/>
    <property type="match status" value="1"/>
</dbReference>
<dbReference type="AlphaFoldDB" id="U2NRC6"/>
<organism evidence="1 2">
    <name type="scientific">Clostridium intestinale URNW</name>
    <dbReference type="NCBI Taxonomy" id="1294142"/>
    <lineage>
        <taxon>Bacteria</taxon>
        <taxon>Bacillati</taxon>
        <taxon>Bacillota</taxon>
        <taxon>Clostridia</taxon>
        <taxon>Eubacteriales</taxon>
        <taxon>Clostridiaceae</taxon>
        <taxon>Clostridium</taxon>
    </lineage>
</organism>